<dbReference type="Pfam" id="PF00587">
    <property type="entry name" value="tRNA-synt_2b"/>
    <property type="match status" value="1"/>
</dbReference>
<feature type="region of interest" description="Disordered" evidence="8">
    <location>
        <begin position="59"/>
        <end position="79"/>
    </location>
</feature>
<evidence type="ECO:0000256" key="6">
    <source>
        <dbReference type="ARBA" id="ARBA00029731"/>
    </source>
</evidence>
<evidence type="ECO:0000313" key="11">
    <source>
        <dbReference type="Proteomes" id="UP001314263"/>
    </source>
</evidence>
<dbReference type="CDD" id="cd00862">
    <property type="entry name" value="ProRS_anticodon_zinc"/>
    <property type="match status" value="1"/>
</dbReference>
<dbReference type="InterPro" id="IPR002314">
    <property type="entry name" value="aa-tRNA-synt_IIb"/>
</dbReference>
<keyword evidence="3" id="KW-0547">Nucleotide-binding</keyword>
<dbReference type="PANTHER" id="PTHR43382">
    <property type="entry name" value="PROLYL-TRNA SYNTHETASE"/>
    <property type="match status" value="1"/>
</dbReference>
<dbReference type="Proteomes" id="UP001314263">
    <property type="component" value="Unassembled WGS sequence"/>
</dbReference>
<keyword evidence="4" id="KW-0067">ATP-binding</keyword>
<comment type="caution">
    <text evidence="10">The sequence shown here is derived from an EMBL/GenBank/DDBJ whole genome shotgun (WGS) entry which is preliminary data.</text>
</comment>
<proteinExistence type="inferred from homology"/>
<organism evidence="10 11">
    <name type="scientific">Coccomyxa viridis</name>
    <dbReference type="NCBI Taxonomy" id="1274662"/>
    <lineage>
        <taxon>Eukaryota</taxon>
        <taxon>Viridiplantae</taxon>
        <taxon>Chlorophyta</taxon>
        <taxon>core chlorophytes</taxon>
        <taxon>Trebouxiophyceae</taxon>
        <taxon>Trebouxiophyceae incertae sedis</taxon>
        <taxon>Coccomyxaceae</taxon>
        <taxon>Coccomyxa</taxon>
    </lineage>
</organism>
<keyword evidence="5" id="KW-0030">Aminoacyl-tRNA synthetase</keyword>
<evidence type="ECO:0000256" key="2">
    <source>
        <dbReference type="ARBA" id="ARBA00022598"/>
    </source>
</evidence>
<keyword evidence="2 10" id="KW-0436">Ligase</keyword>
<dbReference type="InterPro" id="IPR033721">
    <property type="entry name" value="ProRS_core_arch_euk"/>
</dbReference>
<dbReference type="SUPFAM" id="SSF52954">
    <property type="entry name" value="Class II aaRS ABD-related"/>
    <property type="match status" value="1"/>
</dbReference>
<dbReference type="Gene3D" id="3.30.930.10">
    <property type="entry name" value="Bira Bifunctional Protein, Domain 2"/>
    <property type="match status" value="1"/>
</dbReference>
<evidence type="ECO:0000256" key="1">
    <source>
        <dbReference type="ARBA" id="ARBA00012831"/>
    </source>
</evidence>
<dbReference type="FunFam" id="3.30.930.10:FF:000023">
    <property type="entry name" value="Proline--tRNA ligase"/>
    <property type="match status" value="1"/>
</dbReference>
<evidence type="ECO:0000256" key="4">
    <source>
        <dbReference type="ARBA" id="ARBA00022840"/>
    </source>
</evidence>
<dbReference type="InterPro" id="IPR004154">
    <property type="entry name" value="Anticodon-bd"/>
</dbReference>
<dbReference type="GO" id="GO:0005737">
    <property type="term" value="C:cytoplasm"/>
    <property type="evidence" value="ECO:0007669"/>
    <property type="project" value="InterPro"/>
</dbReference>
<dbReference type="GO" id="GO:0006433">
    <property type="term" value="P:prolyl-tRNA aminoacylation"/>
    <property type="evidence" value="ECO:0007669"/>
    <property type="project" value="InterPro"/>
</dbReference>
<dbReference type="PROSITE" id="PS50862">
    <property type="entry name" value="AA_TRNA_LIGASE_II"/>
    <property type="match status" value="1"/>
</dbReference>
<dbReference type="Pfam" id="PF09180">
    <property type="entry name" value="ProRS-C_1"/>
    <property type="match status" value="1"/>
</dbReference>
<dbReference type="PRINTS" id="PR01046">
    <property type="entry name" value="TRNASYNTHPRO"/>
</dbReference>
<dbReference type="EC" id="6.1.1.15" evidence="1"/>
<dbReference type="GO" id="GO:0005524">
    <property type="term" value="F:ATP binding"/>
    <property type="evidence" value="ECO:0007669"/>
    <property type="project" value="UniProtKB-KW"/>
</dbReference>
<dbReference type="Gene3D" id="3.40.50.800">
    <property type="entry name" value="Anticodon-binding domain"/>
    <property type="match status" value="1"/>
</dbReference>
<reference evidence="10 11" key="1">
    <citation type="submission" date="2023-10" db="EMBL/GenBank/DDBJ databases">
        <authorList>
            <person name="Maclean D."/>
            <person name="Macfadyen A."/>
        </authorList>
    </citation>
    <scope>NUCLEOTIDE SEQUENCE [LARGE SCALE GENOMIC DNA]</scope>
</reference>
<protein>
    <recommendedName>
        <fullName evidence="1">proline--tRNA ligase</fullName>
        <ecNumber evidence="1">6.1.1.15</ecNumber>
    </recommendedName>
    <alternativeName>
        <fullName evidence="6">Prolyl-tRNA synthetase</fullName>
    </alternativeName>
</protein>
<dbReference type="SMART" id="SM00946">
    <property type="entry name" value="ProRS-C_1"/>
    <property type="match status" value="1"/>
</dbReference>
<dbReference type="CDD" id="cd00778">
    <property type="entry name" value="ProRS_core_arch_euk"/>
    <property type="match status" value="1"/>
</dbReference>
<dbReference type="InterPro" id="IPR036621">
    <property type="entry name" value="Anticodon-bd_dom_sf"/>
</dbReference>
<dbReference type="Pfam" id="PF03129">
    <property type="entry name" value="HGTP_anticodon"/>
    <property type="match status" value="1"/>
</dbReference>
<dbReference type="InterPro" id="IPR006195">
    <property type="entry name" value="aa-tRNA-synth_II"/>
</dbReference>
<dbReference type="SUPFAM" id="SSF64586">
    <property type="entry name" value="C-terminal domain of ProRS"/>
    <property type="match status" value="1"/>
</dbReference>
<dbReference type="NCBIfam" id="TIGR00408">
    <property type="entry name" value="proS_fam_I"/>
    <property type="match status" value="1"/>
</dbReference>
<dbReference type="PANTHER" id="PTHR43382:SF3">
    <property type="entry name" value="PROLINE--TRNA LIGASE, CHLOROPLASTIC_MITOCHONDRIAL"/>
    <property type="match status" value="1"/>
</dbReference>
<evidence type="ECO:0000256" key="7">
    <source>
        <dbReference type="ARBA" id="ARBA00047671"/>
    </source>
</evidence>
<evidence type="ECO:0000256" key="8">
    <source>
        <dbReference type="SAM" id="MobiDB-lite"/>
    </source>
</evidence>
<accession>A0AAV1IK77</accession>
<evidence type="ECO:0000313" key="10">
    <source>
        <dbReference type="EMBL" id="CAK0786865.1"/>
    </source>
</evidence>
<dbReference type="InterPro" id="IPR002316">
    <property type="entry name" value="Pro-tRNA-ligase_IIa"/>
</dbReference>
<evidence type="ECO:0000256" key="3">
    <source>
        <dbReference type="ARBA" id="ARBA00022741"/>
    </source>
</evidence>
<dbReference type="FunFam" id="3.30.110.30:FF:000004">
    <property type="entry name" value="Proline--tRNA ligase, chloroplastic/mitochondrial"/>
    <property type="match status" value="1"/>
</dbReference>
<dbReference type="InterPro" id="IPR045864">
    <property type="entry name" value="aa-tRNA-synth_II/BPL/LPL"/>
</dbReference>
<dbReference type="AlphaFoldDB" id="A0AAV1IK77"/>
<gene>
    <name evidence="10" type="primary">OVA6</name>
    <name evidence="10" type="ORF">CVIRNUC_010079</name>
</gene>
<evidence type="ECO:0000259" key="9">
    <source>
        <dbReference type="PROSITE" id="PS50862"/>
    </source>
</evidence>
<sequence length="555" mass="60439">MTMAFAFIGTGPPCLCRCPQLLHRSAASLAAGRGSSACSATSKRLGYAAAAPRAAAATAEKAKAARGPKPGSDKDKRITPKSTDFSRWYLDVVRDAEMADYGPVRGTMVIRPYGYALWENVQGYLDRKFKELGVQNAYFPQLIPYSFLQKEADHVEGFAPELALVTKGGGKDLEEPLVVRPTSETIVNHMLAQWIQSYRDLPLLLNQWANVHRWELRTRPFIRTLEFLWQEGHTAHATAEEARAMARQMVDVYAEFACNAAAMPVIAGRKSRIESFAGANITYTIEAMMGDRRALQAGTSHDLGDNFARAFGTQFLNEAGDLVHPQQSSWGASTRLIGGIIMTHGDDAGLRLPPRLAPVQVVIVPILKKNTDTEAVLKAADDLAMAASSAGIRAKVDAGTEKTPGFKFSFWEMKGVPVRIEVGPRDVEQGTCVAARRDRPGKEGKQFGVPLETQGFVAAVQKLLDDVQEGLLADATAFRDANIVDVASYDELRSAIEEGKWARGPWAGSDEDEKTVKEETTATLRCIPFDQPASVGPCFLTGTPAEEVAIFAKAY</sequence>
<dbReference type="Gene3D" id="3.30.110.30">
    <property type="entry name" value="C-terminal domain of ProRS"/>
    <property type="match status" value="1"/>
</dbReference>
<dbReference type="HAMAP" id="MF_01571">
    <property type="entry name" value="Pro_tRNA_synth_type3"/>
    <property type="match status" value="1"/>
</dbReference>
<name>A0AAV1IK77_9CHLO</name>
<dbReference type="EMBL" id="CAUYUE010000015">
    <property type="protein sequence ID" value="CAK0786865.1"/>
    <property type="molecule type" value="Genomic_DNA"/>
</dbReference>
<evidence type="ECO:0000256" key="5">
    <source>
        <dbReference type="ARBA" id="ARBA00023146"/>
    </source>
</evidence>
<dbReference type="InterPro" id="IPR016061">
    <property type="entry name" value="Pro-tRNA_ligase_II_C"/>
</dbReference>
<feature type="domain" description="Aminoacyl-transfer RNA synthetases class-II family profile" evidence="9">
    <location>
        <begin position="105"/>
        <end position="353"/>
    </location>
</feature>
<dbReference type="InterPro" id="IPR017449">
    <property type="entry name" value="Pro-tRNA_synth_II"/>
</dbReference>
<dbReference type="SUPFAM" id="SSF55681">
    <property type="entry name" value="Class II aaRS and biotin synthetases"/>
    <property type="match status" value="1"/>
</dbReference>
<comment type="catalytic activity">
    <reaction evidence="7">
        <text>tRNA(Pro) + L-proline + ATP = L-prolyl-tRNA(Pro) + AMP + diphosphate</text>
        <dbReference type="Rhea" id="RHEA:14305"/>
        <dbReference type="Rhea" id="RHEA-COMP:9700"/>
        <dbReference type="Rhea" id="RHEA-COMP:9702"/>
        <dbReference type="ChEBI" id="CHEBI:30616"/>
        <dbReference type="ChEBI" id="CHEBI:33019"/>
        <dbReference type="ChEBI" id="CHEBI:60039"/>
        <dbReference type="ChEBI" id="CHEBI:78442"/>
        <dbReference type="ChEBI" id="CHEBI:78532"/>
        <dbReference type="ChEBI" id="CHEBI:456215"/>
        <dbReference type="EC" id="6.1.1.15"/>
    </reaction>
</comment>
<keyword evidence="11" id="KW-1185">Reference proteome</keyword>
<dbReference type="InterPro" id="IPR004499">
    <property type="entry name" value="Pro-tRNA-ligase_IIa_arc-type"/>
</dbReference>
<dbReference type="GO" id="GO:0017101">
    <property type="term" value="C:aminoacyl-tRNA synthetase multienzyme complex"/>
    <property type="evidence" value="ECO:0007669"/>
    <property type="project" value="TreeGrafter"/>
</dbReference>
<dbReference type="GO" id="GO:0004827">
    <property type="term" value="F:proline-tRNA ligase activity"/>
    <property type="evidence" value="ECO:0007669"/>
    <property type="project" value="UniProtKB-EC"/>
</dbReference>